<evidence type="ECO:0000256" key="2">
    <source>
        <dbReference type="ARBA" id="ARBA00023015"/>
    </source>
</evidence>
<dbReference type="RefSeq" id="WP_344533425.1">
    <property type="nucleotide sequence ID" value="NZ_BAAATM010000002.1"/>
</dbReference>
<protein>
    <submittedName>
        <fullName evidence="9">Response regulator transcription factor</fullName>
    </submittedName>
</protein>
<dbReference type="InterPro" id="IPR016032">
    <property type="entry name" value="Sig_transdc_resp-reg_C-effctor"/>
</dbReference>
<reference evidence="9 10" key="1">
    <citation type="journal article" date="2019" name="Int. J. Syst. Evol. Microbiol.">
        <title>The Global Catalogue of Microorganisms (GCM) 10K type strain sequencing project: providing services to taxonomists for standard genome sequencing and annotation.</title>
        <authorList>
            <consortium name="The Broad Institute Genomics Platform"/>
            <consortium name="The Broad Institute Genome Sequencing Center for Infectious Disease"/>
            <person name="Wu L."/>
            <person name="Ma J."/>
        </authorList>
    </citation>
    <scope>NUCLEOTIDE SEQUENCE [LARGE SCALE GENOMIC DNA]</scope>
    <source>
        <strain evidence="9 10">JCM 6924</strain>
    </source>
</reference>
<evidence type="ECO:0000256" key="1">
    <source>
        <dbReference type="ARBA" id="ARBA00022553"/>
    </source>
</evidence>
<dbReference type="CDD" id="cd06170">
    <property type="entry name" value="LuxR_C_like"/>
    <property type="match status" value="1"/>
</dbReference>
<feature type="modified residue" description="4-aspartylphosphate" evidence="5">
    <location>
        <position position="57"/>
    </location>
</feature>
<dbReference type="PANTHER" id="PTHR43214">
    <property type="entry name" value="TWO-COMPONENT RESPONSE REGULATOR"/>
    <property type="match status" value="1"/>
</dbReference>
<evidence type="ECO:0000256" key="4">
    <source>
        <dbReference type="ARBA" id="ARBA00023163"/>
    </source>
</evidence>
<keyword evidence="3" id="KW-0238">DNA-binding</keyword>
<evidence type="ECO:0000259" key="8">
    <source>
        <dbReference type="PROSITE" id="PS50110"/>
    </source>
</evidence>
<evidence type="ECO:0000313" key="10">
    <source>
        <dbReference type="Proteomes" id="UP001501095"/>
    </source>
</evidence>
<dbReference type="PROSITE" id="PS50110">
    <property type="entry name" value="RESPONSE_REGULATORY"/>
    <property type="match status" value="1"/>
</dbReference>
<dbReference type="EMBL" id="BAAATM010000002">
    <property type="protein sequence ID" value="GAA2516576.1"/>
    <property type="molecule type" value="Genomic_DNA"/>
</dbReference>
<keyword evidence="10" id="KW-1185">Reference proteome</keyword>
<dbReference type="SUPFAM" id="SSF52172">
    <property type="entry name" value="CheY-like"/>
    <property type="match status" value="1"/>
</dbReference>
<dbReference type="InterPro" id="IPR039420">
    <property type="entry name" value="WalR-like"/>
</dbReference>
<gene>
    <name evidence="9" type="ORF">GCM10010423_05130</name>
</gene>
<evidence type="ECO:0000259" key="7">
    <source>
        <dbReference type="PROSITE" id="PS50043"/>
    </source>
</evidence>
<keyword evidence="4" id="KW-0804">Transcription</keyword>
<proteinExistence type="predicted"/>
<evidence type="ECO:0000256" key="6">
    <source>
        <dbReference type="SAM" id="MobiDB-lite"/>
    </source>
</evidence>
<dbReference type="CDD" id="cd17535">
    <property type="entry name" value="REC_NarL-like"/>
    <property type="match status" value="1"/>
</dbReference>
<dbReference type="Pfam" id="PF00196">
    <property type="entry name" value="GerE"/>
    <property type="match status" value="1"/>
</dbReference>
<accession>A0ABN3N920</accession>
<feature type="region of interest" description="Disordered" evidence="6">
    <location>
        <begin position="206"/>
        <end position="237"/>
    </location>
</feature>
<dbReference type="InterPro" id="IPR011006">
    <property type="entry name" value="CheY-like_superfamily"/>
</dbReference>
<dbReference type="SMART" id="SM00421">
    <property type="entry name" value="HTH_LUXR"/>
    <property type="match status" value="1"/>
</dbReference>
<name>A0ABN3N920_9ACTN</name>
<feature type="domain" description="Response regulatory" evidence="8">
    <location>
        <begin position="6"/>
        <end position="122"/>
    </location>
</feature>
<dbReference type="Gene3D" id="3.40.50.2300">
    <property type="match status" value="1"/>
</dbReference>
<dbReference type="InterPro" id="IPR000792">
    <property type="entry name" value="Tscrpt_reg_LuxR_C"/>
</dbReference>
<evidence type="ECO:0000313" key="9">
    <source>
        <dbReference type="EMBL" id="GAA2516576.1"/>
    </source>
</evidence>
<feature type="domain" description="HTH luxR-type" evidence="7">
    <location>
        <begin position="148"/>
        <end position="213"/>
    </location>
</feature>
<dbReference type="PANTHER" id="PTHR43214:SF24">
    <property type="entry name" value="TRANSCRIPTIONAL REGULATORY PROTEIN NARL-RELATED"/>
    <property type="match status" value="1"/>
</dbReference>
<dbReference type="SMART" id="SM00448">
    <property type="entry name" value="REC"/>
    <property type="match status" value="1"/>
</dbReference>
<evidence type="ECO:0000256" key="5">
    <source>
        <dbReference type="PROSITE-ProRule" id="PRU00169"/>
    </source>
</evidence>
<dbReference type="Pfam" id="PF00072">
    <property type="entry name" value="Response_reg"/>
    <property type="match status" value="1"/>
</dbReference>
<organism evidence="9 10">
    <name type="scientific">Streptomyces levis</name>
    <dbReference type="NCBI Taxonomy" id="285566"/>
    <lineage>
        <taxon>Bacteria</taxon>
        <taxon>Bacillati</taxon>
        <taxon>Actinomycetota</taxon>
        <taxon>Actinomycetes</taxon>
        <taxon>Kitasatosporales</taxon>
        <taxon>Streptomycetaceae</taxon>
        <taxon>Streptomyces</taxon>
    </lineage>
</organism>
<dbReference type="PROSITE" id="PS50043">
    <property type="entry name" value="HTH_LUXR_2"/>
    <property type="match status" value="1"/>
</dbReference>
<dbReference type="InterPro" id="IPR001789">
    <property type="entry name" value="Sig_transdc_resp-reg_receiver"/>
</dbReference>
<keyword evidence="2" id="KW-0805">Transcription regulation</keyword>
<evidence type="ECO:0000256" key="3">
    <source>
        <dbReference type="ARBA" id="ARBA00023125"/>
    </source>
</evidence>
<comment type="caution">
    <text evidence="9">The sequence shown here is derived from an EMBL/GenBank/DDBJ whole genome shotgun (WGS) entry which is preliminary data.</text>
</comment>
<dbReference type="InterPro" id="IPR058245">
    <property type="entry name" value="NreC/VraR/RcsB-like_REC"/>
</dbReference>
<dbReference type="Proteomes" id="UP001501095">
    <property type="component" value="Unassembled WGS sequence"/>
</dbReference>
<dbReference type="PRINTS" id="PR00038">
    <property type="entry name" value="HTHLUXR"/>
</dbReference>
<sequence>MSLPVTVLVVDDHPVFRAGMATVLADLPDVSVVGEACDGAEAVSAAARLRPAVVLMDLRMPNVNGLEATARITTAHPDVAVLILTMDEDDDSVFAALRVGARGYLLKEADGTDVHRALLGVARGEAVFGPRIAQRVLSHFAAPPAARSALPFPHLTDRERETLDLISRGLDNASIARRLNLSEKTVRNRVSDVLAKLHARSRTEAAALARDAGLGHPRPLGEKSTRLSGPAGPGSSP</sequence>
<dbReference type="SUPFAM" id="SSF46894">
    <property type="entry name" value="C-terminal effector domain of the bipartite response regulators"/>
    <property type="match status" value="1"/>
</dbReference>
<keyword evidence="1 5" id="KW-0597">Phosphoprotein</keyword>